<keyword evidence="3" id="KW-0325">Glycoprotein</keyword>
<evidence type="ECO:0000256" key="2">
    <source>
        <dbReference type="ARBA" id="ARBA00022679"/>
    </source>
</evidence>
<evidence type="ECO:0000313" key="6">
    <source>
        <dbReference type="Proteomes" id="UP000199161"/>
    </source>
</evidence>
<dbReference type="Pfam" id="PF04577">
    <property type="entry name" value="Glyco_transf_61"/>
    <property type="match status" value="1"/>
</dbReference>
<keyword evidence="1" id="KW-0328">Glycosyltransferase</keyword>
<name>A0A1I1K0G7_NATHA</name>
<keyword evidence="6" id="KW-1185">Reference proteome</keyword>
<evidence type="ECO:0000313" key="5">
    <source>
        <dbReference type="EMBL" id="SFC54236.1"/>
    </source>
</evidence>
<evidence type="ECO:0000256" key="1">
    <source>
        <dbReference type="ARBA" id="ARBA00022676"/>
    </source>
</evidence>
<dbReference type="AlphaFoldDB" id="A0A1I1K0G7"/>
<proteinExistence type="predicted"/>
<dbReference type="Proteomes" id="UP000199161">
    <property type="component" value="Unassembled WGS sequence"/>
</dbReference>
<dbReference type="EMBL" id="FOKW01000010">
    <property type="protein sequence ID" value="SFC54236.1"/>
    <property type="molecule type" value="Genomic_DNA"/>
</dbReference>
<accession>A0A1I1K0G7</accession>
<gene>
    <name evidence="5" type="ORF">SAMN05444422_11026</name>
</gene>
<evidence type="ECO:0000259" key="4">
    <source>
        <dbReference type="Pfam" id="PF04577"/>
    </source>
</evidence>
<dbReference type="InterPro" id="IPR049625">
    <property type="entry name" value="Glyco_transf_61_cat"/>
</dbReference>
<organism evidence="5 6">
    <name type="scientific">Natronobacterium haloterrestre</name>
    <name type="common">Halobiforma haloterrestris</name>
    <dbReference type="NCBI Taxonomy" id="148448"/>
    <lineage>
        <taxon>Archaea</taxon>
        <taxon>Methanobacteriati</taxon>
        <taxon>Methanobacteriota</taxon>
        <taxon>Stenosarchaea group</taxon>
        <taxon>Halobacteria</taxon>
        <taxon>Halobacteriales</taxon>
        <taxon>Natrialbaceae</taxon>
        <taxon>Natronobacterium</taxon>
    </lineage>
</organism>
<keyword evidence="2" id="KW-0808">Transferase</keyword>
<dbReference type="InterPro" id="IPR007657">
    <property type="entry name" value="Glycosyltransferase_61"/>
</dbReference>
<protein>
    <recommendedName>
        <fullName evidence="4">Glycosyltransferase 61 catalytic domain-containing protein</fullName>
    </recommendedName>
</protein>
<sequence length="416" mass="46523">MVLTRVQQKIRDLGPLDLVRRGFDTAVAPRLLLAKLALDTRVRYLDRVALRRSAGADRLSFGRAESVTVPSLPDAPEDLNRMSGTYRFDRPFVCQLSTARLLGADALVAAPNGALLLETSLGRRDQLERSLLAEPELLARTIRDPTAPGVARADDDRLANVCSFVDGCLGGYSHWILKGLPRLEGVAKWERQTGRRATILLSGNPPSWVLESLEYFGYGKQVAMWQGNRATVDGLIVPSIRSPEQPRSAYVHRFTYDLGYKIPAPSACRWLRSVARDVQAVTDEQLSTSRRRRIYISRSDADRRRVTNETKLVESLSELGFESYSLTDLSFAEQVRLFFEAEAVVAPHGAGLANLVFADDCSVLELFGEKIKPTYRMLSAALDLDYEFLRCDPMRSDLRADPTSVRRCVEHQLGEH</sequence>
<dbReference type="GO" id="GO:0016757">
    <property type="term" value="F:glycosyltransferase activity"/>
    <property type="evidence" value="ECO:0007669"/>
    <property type="project" value="UniProtKB-KW"/>
</dbReference>
<evidence type="ECO:0000256" key="3">
    <source>
        <dbReference type="ARBA" id="ARBA00023180"/>
    </source>
</evidence>
<reference evidence="6" key="1">
    <citation type="submission" date="2016-10" db="EMBL/GenBank/DDBJ databases">
        <authorList>
            <person name="Varghese N."/>
            <person name="Submissions S."/>
        </authorList>
    </citation>
    <scope>NUCLEOTIDE SEQUENCE [LARGE SCALE GENOMIC DNA]</scope>
    <source>
        <strain evidence="6">DSM 13078</strain>
    </source>
</reference>
<dbReference type="PANTHER" id="PTHR20961">
    <property type="entry name" value="GLYCOSYLTRANSFERASE"/>
    <property type="match status" value="1"/>
</dbReference>
<feature type="domain" description="Glycosyltransferase 61 catalytic" evidence="4">
    <location>
        <begin position="172"/>
        <end position="362"/>
    </location>
</feature>